<dbReference type="Proteomes" id="UP000321424">
    <property type="component" value="Unassembled WGS sequence"/>
</dbReference>
<gene>
    <name evidence="1" type="ORF">NN4_88530</name>
</gene>
<sequence>MDDRESGADPLVDLTAGVVVRTVVRRSQPSALGVYAAPTGARFCPRIRCEMTCVIPSPRMLTP</sequence>
<accession>A0A511MUP5</accession>
<evidence type="ECO:0000313" key="1">
    <source>
        <dbReference type="EMBL" id="GEM44334.1"/>
    </source>
</evidence>
<evidence type="ECO:0000313" key="2">
    <source>
        <dbReference type="Proteomes" id="UP000321424"/>
    </source>
</evidence>
<reference evidence="1 2" key="1">
    <citation type="submission" date="2019-07" db="EMBL/GenBank/DDBJ databases">
        <title>Whole genome shotgun sequence of Nocardia ninae NBRC 108245.</title>
        <authorList>
            <person name="Hosoyama A."/>
            <person name="Uohara A."/>
            <person name="Ohji S."/>
            <person name="Ichikawa N."/>
        </authorList>
    </citation>
    <scope>NUCLEOTIDE SEQUENCE [LARGE SCALE GENOMIC DNA]</scope>
    <source>
        <strain evidence="1 2">NBRC 108245</strain>
    </source>
</reference>
<dbReference type="AlphaFoldDB" id="A0A511MUP5"/>
<comment type="caution">
    <text evidence="1">The sequence shown here is derived from an EMBL/GenBank/DDBJ whole genome shotgun (WGS) entry which is preliminary data.</text>
</comment>
<name>A0A511MUP5_9NOCA</name>
<proteinExistence type="predicted"/>
<organism evidence="1 2">
    <name type="scientific">Nocardia ninae NBRC 108245</name>
    <dbReference type="NCBI Taxonomy" id="1210091"/>
    <lineage>
        <taxon>Bacteria</taxon>
        <taxon>Bacillati</taxon>
        <taxon>Actinomycetota</taxon>
        <taxon>Actinomycetes</taxon>
        <taxon>Mycobacteriales</taxon>
        <taxon>Nocardiaceae</taxon>
        <taxon>Nocardia</taxon>
    </lineage>
</organism>
<keyword evidence="2" id="KW-1185">Reference proteome</keyword>
<protein>
    <submittedName>
        <fullName evidence="1">Uncharacterized protein</fullName>
    </submittedName>
</protein>
<dbReference type="EMBL" id="BJXA01000167">
    <property type="protein sequence ID" value="GEM44334.1"/>
    <property type="molecule type" value="Genomic_DNA"/>
</dbReference>